<dbReference type="RefSeq" id="WP_156928273.1">
    <property type="nucleotide sequence ID" value="NZ_CP007474.1"/>
</dbReference>
<gene>
    <name evidence="1" type="ORF">EHF_0942</name>
</gene>
<protein>
    <submittedName>
        <fullName evidence="1">Uncharacterized protein</fullName>
    </submittedName>
</protein>
<organism evidence="1 2">
    <name type="scientific">Ehrlichia japonica</name>
    <dbReference type="NCBI Taxonomy" id="391036"/>
    <lineage>
        <taxon>Bacteria</taxon>
        <taxon>Pseudomonadati</taxon>
        <taxon>Pseudomonadota</taxon>
        <taxon>Alphaproteobacteria</taxon>
        <taxon>Rickettsiales</taxon>
        <taxon>Anaplasmataceae</taxon>
        <taxon>Ehrlichia</taxon>
    </lineage>
</organism>
<name>X5GKD4_9RICK</name>
<dbReference type="Proteomes" id="UP000023762">
    <property type="component" value="Chromosome"/>
</dbReference>
<dbReference type="STRING" id="391036.EHF_0942"/>
<dbReference type="HOGENOM" id="CLU_3199210_0_0_5"/>
<evidence type="ECO:0000313" key="2">
    <source>
        <dbReference type="Proteomes" id="UP000023762"/>
    </source>
</evidence>
<proteinExistence type="predicted"/>
<dbReference type="AlphaFoldDB" id="X5GKD4"/>
<evidence type="ECO:0000313" key="1">
    <source>
        <dbReference type="EMBL" id="AHX04908.1"/>
    </source>
</evidence>
<dbReference type="EMBL" id="CP007474">
    <property type="protein sequence ID" value="AHX04908.1"/>
    <property type="molecule type" value="Genomic_DNA"/>
</dbReference>
<keyword evidence="2" id="KW-1185">Reference proteome</keyword>
<sequence>MQKTFLLDKNALSLIRQDIDMYYKVVEKEYLTMGYDSSCDYQNLS</sequence>
<reference evidence="1 2" key="1">
    <citation type="submission" date="2014-03" db="EMBL/GenBank/DDBJ databases">
        <title>Sequencing and Comparison of Genomes and Transcriptome Profiles of Human Ehrlichiosis Agents.</title>
        <authorList>
            <person name="Lin M."/>
            <person name="Daugherty S.C."/>
            <person name="Nagaraj S."/>
            <person name="Cheng Z."/>
            <person name="Xiong Q."/>
            <person name="Lin F.-Y."/>
            <person name="Sengamalay N."/>
            <person name="Ott S."/>
            <person name="Godinez A."/>
            <person name="Tallon L.J."/>
            <person name="Sadzewicz L."/>
            <person name="Fraser C.M."/>
            <person name="Dunning Hotopp J.C."/>
            <person name="Rikihisa Y."/>
        </authorList>
    </citation>
    <scope>NUCLEOTIDE SEQUENCE [LARGE SCALE GENOMIC DNA]</scope>
    <source>
        <strain evidence="1 2">HF</strain>
    </source>
</reference>
<dbReference type="KEGG" id="ehh:EHF_0942"/>
<accession>X5GKD4</accession>